<evidence type="ECO:0000256" key="8">
    <source>
        <dbReference type="PROSITE-ProRule" id="PRU00221"/>
    </source>
</evidence>
<dbReference type="SMART" id="SM00320">
    <property type="entry name" value="WD40"/>
    <property type="match status" value="3"/>
</dbReference>
<gene>
    <name evidence="12" type="ORF">M0813_05374</name>
</gene>
<comment type="catalytic activity">
    <reaction evidence="7">
        <text>diphthine methyl ester-[translation elongation factor 2] + H2O = diphthine-[translation elongation factor 2] + methanol + H(+)</text>
        <dbReference type="Rhea" id="RHEA:42656"/>
        <dbReference type="Rhea" id="RHEA-COMP:10172"/>
        <dbReference type="Rhea" id="RHEA-COMP:10173"/>
        <dbReference type="ChEBI" id="CHEBI:15377"/>
        <dbReference type="ChEBI" id="CHEBI:15378"/>
        <dbReference type="ChEBI" id="CHEBI:17790"/>
        <dbReference type="ChEBI" id="CHEBI:79005"/>
        <dbReference type="ChEBI" id="CHEBI:82696"/>
        <dbReference type="EC" id="3.1.1.97"/>
    </reaction>
</comment>
<dbReference type="Pfam" id="PF00400">
    <property type="entry name" value="WD40"/>
    <property type="match status" value="1"/>
</dbReference>
<keyword evidence="4" id="KW-0378">Hydrolase</keyword>
<feature type="transmembrane region" description="Helical" evidence="10">
    <location>
        <begin position="438"/>
        <end position="459"/>
    </location>
</feature>
<feature type="transmembrane region" description="Helical" evidence="10">
    <location>
        <begin position="464"/>
        <end position="482"/>
    </location>
</feature>
<dbReference type="Proteomes" id="UP001150062">
    <property type="component" value="Unassembled WGS sequence"/>
</dbReference>
<feature type="transmembrane region" description="Helical" evidence="10">
    <location>
        <begin position="678"/>
        <end position="698"/>
    </location>
</feature>
<feature type="transmembrane region" description="Helical" evidence="10">
    <location>
        <begin position="515"/>
        <end position="532"/>
    </location>
</feature>
<feature type="transmembrane region" description="Helical" evidence="10">
    <location>
        <begin position="488"/>
        <end position="508"/>
    </location>
</feature>
<evidence type="ECO:0000256" key="5">
    <source>
        <dbReference type="ARBA" id="ARBA00038092"/>
    </source>
</evidence>
<evidence type="ECO:0000313" key="13">
    <source>
        <dbReference type="Proteomes" id="UP001150062"/>
    </source>
</evidence>
<evidence type="ECO:0000256" key="10">
    <source>
        <dbReference type="SAM" id="Phobius"/>
    </source>
</evidence>
<dbReference type="Gene3D" id="2.130.10.10">
    <property type="entry name" value="YVTN repeat-like/Quinoprotein amine dehydrogenase"/>
    <property type="match status" value="1"/>
</dbReference>
<keyword evidence="12" id="KW-0489">Methyltransferase</keyword>
<keyword evidence="10" id="KW-0812">Transmembrane</keyword>
<keyword evidence="10" id="KW-0472">Membrane</keyword>
<accession>A0ABQ8XIU8</accession>
<keyword evidence="3" id="KW-0677">Repeat</keyword>
<keyword evidence="10" id="KW-1133">Transmembrane helix</keyword>
<dbReference type="PANTHER" id="PTHR46042:SF1">
    <property type="entry name" value="DIPHTHINE METHYLTRANSFERASE"/>
    <property type="match status" value="1"/>
</dbReference>
<dbReference type="InterPro" id="IPR052415">
    <property type="entry name" value="Diphthine_MTase"/>
</dbReference>
<feature type="repeat" description="WD" evidence="8">
    <location>
        <begin position="220"/>
        <end position="255"/>
    </location>
</feature>
<feature type="compositionally biased region" description="Basic and acidic residues" evidence="9">
    <location>
        <begin position="624"/>
        <end position="645"/>
    </location>
</feature>
<comment type="caution">
    <text evidence="12">The sequence shown here is derived from an EMBL/GenBank/DDBJ whole genome shotgun (WGS) entry which is preliminary data.</text>
</comment>
<evidence type="ECO:0000256" key="9">
    <source>
        <dbReference type="SAM" id="MobiDB-lite"/>
    </source>
</evidence>
<feature type="transmembrane region" description="Helical" evidence="10">
    <location>
        <begin position="352"/>
        <end position="374"/>
    </location>
</feature>
<keyword evidence="12" id="KW-0808">Transferase</keyword>
<name>A0ABQ8XIU8_9EUKA</name>
<organism evidence="12 13">
    <name type="scientific">Anaeramoeba flamelloides</name>
    <dbReference type="NCBI Taxonomy" id="1746091"/>
    <lineage>
        <taxon>Eukaryota</taxon>
        <taxon>Metamonada</taxon>
        <taxon>Anaeramoebidae</taxon>
        <taxon>Anaeramoeba</taxon>
    </lineage>
</organism>
<keyword evidence="13" id="KW-1185">Reference proteome</keyword>
<evidence type="ECO:0000256" key="1">
    <source>
        <dbReference type="ARBA" id="ARBA00005156"/>
    </source>
</evidence>
<dbReference type="GO" id="GO:0032259">
    <property type="term" value="P:methylation"/>
    <property type="evidence" value="ECO:0007669"/>
    <property type="project" value="UniProtKB-KW"/>
</dbReference>
<reference evidence="12" key="1">
    <citation type="submission" date="2022-08" db="EMBL/GenBank/DDBJ databases">
        <title>Novel sulfate-reducing endosymbionts in the free-living metamonad Anaeramoeba.</title>
        <authorList>
            <person name="Jerlstrom-Hultqvist J."/>
            <person name="Cepicka I."/>
            <person name="Gallot-Lavallee L."/>
            <person name="Salas-Leiva D."/>
            <person name="Curtis B.A."/>
            <person name="Zahonova K."/>
            <person name="Pipaliya S."/>
            <person name="Dacks J."/>
            <person name="Roger A.J."/>
        </authorList>
    </citation>
    <scope>NUCLEOTIDE SEQUENCE</scope>
    <source>
        <strain evidence="12">Schooner1</strain>
    </source>
</reference>
<proteinExistence type="inferred from homology"/>
<dbReference type="GO" id="GO:0008168">
    <property type="term" value="F:methyltransferase activity"/>
    <property type="evidence" value="ECO:0007669"/>
    <property type="project" value="UniProtKB-KW"/>
</dbReference>
<dbReference type="InterPro" id="IPR000326">
    <property type="entry name" value="PAP2/HPO"/>
</dbReference>
<dbReference type="PROSITE" id="PS50082">
    <property type="entry name" value="WD_REPEATS_2"/>
    <property type="match status" value="1"/>
</dbReference>
<sequence>MTSKIIDFDTEITADSVEWCPYSITNDIFVCGMYGLLKAEGEQTRHGKIYLYRFKDNETARLQSLNTSGSLDLKWFPYLTENNVGWLAEAGADGCVSLFSFDSSDCSLALKSKTPSLSINEGKLPLGLSIAWNNYVIQKNDSLAVSLQNGSISIMNFTNTEGLELERNWKAHDYEAWITEFDKHNPEILYSGADDCCLKGWDLRTDCKQSIFKKRFDVGVTSIQSHPSLENYFATGGYDETCRIWDRRSMKSPLTEFKTGEGIWRIKFHPNPKLSNLILLACCRNGAQIWDLNNLPPTNENSELSAKRICHYKLHESLTYGVDWNMSEFFNKCRKQIPLGGGTVFGLTSNNFFGPGATGTGCLLVLLIFPFWYFGTHGTIKVTRQQLIKFHQMRFLLINLLHRTCYALLFCVTVYEMFRQSRPCKCDIYGTGVFTHFGSQYGMVSGDCMFGGLIAWFIIDRKPFGKLPSWIIGILVIIVKILERLLLGYHSIGQTISGATLGTVLYFYSTRTPQFLPFVDNFIMITLTPILVRIDPASKYRIADDNNMFEWAMWGSSYAIFESILNYRLFSKIIGLKNYKKSYTSIIKVFDKMLGNTKNVDSDDNDIQDHLLSSTSESSSQRSSNDERETETITEKPTKTKKENTEDGFQMDSEIANNFVKKFSNNTETVNILKCGDVWATLGAFFVACVVMYIGFSWEIYAWR</sequence>
<comment type="similarity">
    <text evidence="5">Belongs to the DPH7 family.</text>
</comment>
<evidence type="ECO:0000259" key="11">
    <source>
        <dbReference type="Pfam" id="PF01569"/>
    </source>
</evidence>
<keyword evidence="2 8" id="KW-0853">WD repeat</keyword>
<evidence type="ECO:0000256" key="3">
    <source>
        <dbReference type="ARBA" id="ARBA00022737"/>
    </source>
</evidence>
<protein>
    <recommendedName>
        <fullName evidence="6">methylated diphthine methylhydrolase</fullName>
        <ecNumber evidence="6">3.1.1.97</ecNumber>
    </recommendedName>
</protein>
<dbReference type="InterPro" id="IPR001680">
    <property type="entry name" value="WD40_rpt"/>
</dbReference>
<feature type="compositionally biased region" description="Low complexity" evidence="9">
    <location>
        <begin position="613"/>
        <end position="623"/>
    </location>
</feature>
<dbReference type="PANTHER" id="PTHR46042">
    <property type="entry name" value="DIPHTHINE METHYLTRANSFERASE"/>
    <property type="match status" value="1"/>
</dbReference>
<evidence type="ECO:0000256" key="2">
    <source>
        <dbReference type="ARBA" id="ARBA00022574"/>
    </source>
</evidence>
<evidence type="ECO:0000256" key="4">
    <source>
        <dbReference type="ARBA" id="ARBA00022801"/>
    </source>
</evidence>
<feature type="region of interest" description="Disordered" evidence="9">
    <location>
        <begin position="612"/>
        <end position="647"/>
    </location>
</feature>
<feature type="transmembrane region" description="Helical" evidence="10">
    <location>
        <begin position="552"/>
        <end position="570"/>
    </location>
</feature>
<evidence type="ECO:0000256" key="7">
    <source>
        <dbReference type="ARBA" id="ARBA00047551"/>
    </source>
</evidence>
<dbReference type="Pfam" id="PF01569">
    <property type="entry name" value="PAP2"/>
    <property type="match status" value="1"/>
</dbReference>
<dbReference type="InterPro" id="IPR036322">
    <property type="entry name" value="WD40_repeat_dom_sf"/>
</dbReference>
<dbReference type="InterPro" id="IPR015943">
    <property type="entry name" value="WD40/YVTN_repeat-like_dom_sf"/>
</dbReference>
<feature type="transmembrane region" description="Helical" evidence="10">
    <location>
        <begin position="395"/>
        <end position="418"/>
    </location>
</feature>
<feature type="domain" description="Phosphatidic acid phosphatase type 2/haloperoxidase" evidence="11">
    <location>
        <begin position="416"/>
        <end position="513"/>
    </location>
</feature>
<dbReference type="EMBL" id="JAOAOG010000296">
    <property type="protein sequence ID" value="KAJ6232009.1"/>
    <property type="molecule type" value="Genomic_DNA"/>
</dbReference>
<dbReference type="SUPFAM" id="SSF50978">
    <property type="entry name" value="WD40 repeat-like"/>
    <property type="match status" value="1"/>
</dbReference>
<evidence type="ECO:0000256" key="6">
    <source>
        <dbReference type="ARBA" id="ARBA00039131"/>
    </source>
</evidence>
<dbReference type="EC" id="3.1.1.97" evidence="6"/>
<evidence type="ECO:0000313" key="12">
    <source>
        <dbReference type="EMBL" id="KAJ6232009.1"/>
    </source>
</evidence>
<comment type="pathway">
    <text evidence="1">Protein modification; peptidyl-diphthamide biosynthesis.</text>
</comment>